<dbReference type="Proteomes" id="UP000620559">
    <property type="component" value="Unassembled WGS sequence"/>
</dbReference>
<gene>
    <name evidence="2" type="ORF">IQ247_17745</name>
</gene>
<dbReference type="AlphaFoldDB" id="A0A8J7FA56"/>
<proteinExistence type="predicted"/>
<dbReference type="EMBL" id="JADEWL010000061">
    <property type="protein sequence ID" value="MBE9214489.1"/>
    <property type="molecule type" value="Genomic_DNA"/>
</dbReference>
<keyword evidence="3" id="KW-1185">Reference proteome</keyword>
<dbReference type="NCBIfam" id="TIGR04155">
    <property type="entry name" value="cyano_PEP"/>
    <property type="match status" value="1"/>
</dbReference>
<feature type="signal peptide" evidence="1">
    <location>
        <begin position="1"/>
        <end position="30"/>
    </location>
</feature>
<comment type="caution">
    <text evidence="2">The sequence shown here is derived from an EMBL/GenBank/DDBJ whole genome shotgun (WGS) entry which is preliminary data.</text>
</comment>
<reference evidence="2" key="1">
    <citation type="submission" date="2020-10" db="EMBL/GenBank/DDBJ databases">
        <authorList>
            <person name="Castelo-Branco R."/>
            <person name="Eusebio N."/>
            <person name="Adriana R."/>
            <person name="Vieira A."/>
            <person name="Brugerolle De Fraissinette N."/>
            <person name="Rezende De Castro R."/>
            <person name="Schneider M.P."/>
            <person name="Vasconcelos V."/>
            <person name="Leao P.N."/>
        </authorList>
    </citation>
    <scope>NUCLEOTIDE SEQUENCE</scope>
    <source>
        <strain evidence="2">LEGE 06105</strain>
    </source>
</reference>
<keyword evidence="1" id="KW-0732">Signal</keyword>
<accession>A0A8J7FA56</accession>
<protein>
    <submittedName>
        <fullName evidence="2">PEP-CTERM sorting domain-containing protein</fullName>
    </submittedName>
</protein>
<dbReference type="NCBIfam" id="TIGR02595">
    <property type="entry name" value="PEP_CTERM"/>
    <property type="match status" value="1"/>
</dbReference>
<evidence type="ECO:0000313" key="3">
    <source>
        <dbReference type="Proteomes" id="UP000620559"/>
    </source>
</evidence>
<evidence type="ECO:0000313" key="2">
    <source>
        <dbReference type="EMBL" id="MBE9214489.1"/>
    </source>
</evidence>
<evidence type="ECO:0000256" key="1">
    <source>
        <dbReference type="SAM" id="SignalP"/>
    </source>
</evidence>
<organism evidence="2 3">
    <name type="scientific">Plectonema cf. radiosum LEGE 06105</name>
    <dbReference type="NCBI Taxonomy" id="945769"/>
    <lineage>
        <taxon>Bacteria</taxon>
        <taxon>Bacillati</taxon>
        <taxon>Cyanobacteriota</taxon>
        <taxon>Cyanophyceae</taxon>
        <taxon>Oscillatoriophycideae</taxon>
        <taxon>Oscillatoriales</taxon>
        <taxon>Microcoleaceae</taxon>
        <taxon>Plectonema</taxon>
    </lineage>
</organism>
<feature type="chain" id="PRO_5035216505" evidence="1">
    <location>
        <begin position="31"/>
        <end position="214"/>
    </location>
</feature>
<name>A0A8J7FA56_9CYAN</name>
<dbReference type="InterPro" id="IPR026374">
    <property type="entry name" value="Cyano_PEP"/>
</dbReference>
<sequence>MSVSSILKRISIATASAATIALTTTSAALAASITFDFSDSPSQQAPSFTLNKEDLEVTATGITRDGEIRNVFQGENGFGVTSGEGERNEIDGNALGKKETLNLGFNKLVSLISATFTKVDTNDDFKLFVDGNELVAAAIPGGNAIDTGIGSFDFTSFNAKGTVLGFTVGEDTGNEYFLKSIEVKEVPEPTTILGSLLVSGLGAMFYKKRKHQYL</sequence>
<dbReference type="RefSeq" id="WP_193922351.1">
    <property type="nucleotide sequence ID" value="NZ_JADEWL010000061.1"/>
</dbReference>
<dbReference type="InterPro" id="IPR013424">
    <property type="entry name" value="Ice-binding_C"/>
</dbReference>